<accession>A0AAE2SD21</accession>
<evidence type="ECO:0000313" key="2">
    <source>
        <dbReference type="Proteomes" id="UP000634206"/>
    </source>
</evidence>
<evidence type="ECO:0000313" key="1">
    <source>
        <dbReference type="EMBL" id="MBK1855157.1"/>
    </source>
</evidence>
<dbReference type="EMBL" id="JAENIG010000005">
    <property type="protein sequence ID" value="MBK1855157.1"/>
    <property type="molecule type" value="Genomic_DNA"/>
</dbReference>
<dbReference type="RefSeq" id="WP_309489768.1">
    <property type="nucleotide sequence ID" value="NZ_JAENIG010000005.1"/>
</dbReference>
<keyword evidence="2" id="KW-1185">Reference proteome</keyword>
<comment type="caution">
    <text evidence="1">The sequence shown here is derived from an EMBL/GenBank/DDBJ whole genome shotgun (WGS) entry which is preliminary data.</text>
</comment>
<proteinExistence type="predicted"/>
<reference evidence="1" key="1">
    <citation type="submission" date="2021-01" db="EMBL/GenBank/DDBJ databases">
        <title>Modified the classification status of verrucomicrobia.</title>
        <authorList>
            <person name="Feng X."/>
        </authorList>
    </citation>
    <scope>NUCLEOTIDE SEQUENCE</scope>
    <source>
        <strain evidence="1">5K15</strain>
    </source>
</reference>
<dbReference type="InterPro" id="IPR013424">
    <property type="entry name" value="Ice-binding_C"/>
</dbReference>
<dbReference type="Proteomes" id="UP000634206">
    <property type="component" value="Unassembled WGS sequence"/>
</dbReference>
<protein>
    <submittedName>
        <fullName evidence="1">PEP-CTERM sorting domain-containing protein</fullName>
    </submittedName>
</protein>
<dbReference type="AlphaFoldDB" id="A0AAE2SD21"/>
<dbReference type="NCBIfam" id="TIGR02595">
    <property type="entry name" value="PEP_CTERM"/>
    <property type="match status" value="1"/>
</dbReference>
<name>A0AAE2SD21_9BACT</name>
<organism evidence="1 2">
    <name type="scientific">Oceaniferula flava</name>
    <dbReference type="NCBI Taxonomy" id="2800421"/>
    <lineage>
        <taxon>Bacteria</taxon>
        <taxon>Pseudomonadati</taxon>
        <taxon>Verrucomicrobiota</taxon>
        <taxon>Verrucomicrobiia</taxon>
        <taxon>Verrucomicrobiales</taxon>
        <taxon>Verrucomicrobiaceae</taxon>
        <taxon>Oceaniferula</taxon>
    </lineage>
</organism>
<gene>
    <name evidence="1" type="ORF">JIN83_09320</name>
</gene>
<sequence length="279" mass="29342">MNYPPHNAADRFDPASNIFLIRSLVLTSTLALLPIHSASAVWITNYTSLSPGMGGSASGVWREVMVDNTGAGFDTGFVVSLTTSGEVKSVADATHPSEINEGFPWRDLDPGDTYNGLPVIAPVSLPFYPQVNGDFANIETDGMASSIVTFNFGAQITNPVLSFSDVDIQSDLVFTNSFSILTGTGNLMQSGNILSNSGSGSSIADEAIFGEEAAGSIQFTGTFTQLQFTVNNAGPDPQDDDDRTGYVVTTEFAPVAVPEPSAALSLILGALACGLRRRK</sequence>